<keyword evidence="6" id="KW-1185">Reference proteome</keyword>
<dbReference type="PRINTS" id="PR00295">
    <property type="entry name" value="STEFINA"/>
</dbReference>
<feature type="domain" description="Cystatin" evidence="4">
    <location>
        <begin position="8"/>
        <end position="38"/>
    </location>
</feature>
<evidence type="ECO:0000256" key="3">
    <source>
        <dbReference type="ARBA" id="ARBA00022490"/>
    </source>
</evidence>
<accession>A0A3B4ADX2</accession>
<dbReference type="GO" id="GO:0004869">
    <property type="term" value="F:cysteine-type endopeptidase inhibitor activity"/>
    <property type="evidence" value="ECO:0007669"/>
    <property type="project" value="InterPro"/>
</dbReference>
<evidence type="ECO:0000313" key="6">
    <source>
        <dbReference type="Proteomes" id="UP000261520"/>
    </source>
</evidence>
<dbReference type="InterPro" id="IPR001713">
    <property type="entry name" value="Prot_inh_stefin"/>
</dbReference>
<evidence type="ECO:0000256" key="2">
    <source>
        <dbReference type="ARBA" id="ARBA00009403"/>
    </source>
</evidence>
<comment type="similarity">
    <text evidence="2">Belongs to the cystatin family.</text>
</comment>
<dbReference type="Ensembl" id="ENSPMGT00000015873.1">
    <property type="protein sequence ID" value="ENSPMGP00000014890.1"/>
    <property type="gene ID" value="ENSPMGG00000012196.1"/>
</dbReference>
<name>A0A3B4ADX2_9GOBI</name>
<organism evidence="5 6">
    <name type="scientific">Periophthalmus magnuspinnatus</name>
    <dbReference type="NCBI Taxonomy" id="409849"/>
    <lineage>
        <taxon>Eukaryota</taxon>
        <taxon>Metazoa</taxon>
        <taxon>Chordata</taxon>
        <taxon>Craniata</taxon>
        <taxon>Vertebrata</taxon>
        <taxon>Euteleostomi</taxon>
        <taxon>Actinopterygii</taxon>
        <taxon>Neopterygii</taxon>
        <taxon>Teleostei</taxon>
        <taxon>Neoteleostei</taxon>
        <taxon>Acanthomorphata</taxon>
        <taxon>Gobiaria</taxon>
        <taxon>Gobiiformes</taxon>
        <taxon>Gobioidei</taxon>
        <taxon>Gobiidae</taxon>
        <taxon>Oxudercinae</taxon>
        <taxon>Periophthalmus</taxon>
    </lineage>
</organism>
<evidence type="ECO:0000259" key="4">
    <source>
        <dbReference type="Pfam" id="PF00031"/>
    </source>
</evidence>
<dbReference type="Pfam" id="PF00031">
    <property type="entry name" value="Cystatin"/>
    <property type="match status" value="1"/>
</dbReference>
<sequence>MITIPFMEEQRGETYEIFKAISYKTQTVAGLNHFVNVSLYISL</sequence>
<dbReference type="Proteomes" id="UP000261520">
    <property type="component" value="Unplaced"/>
</dbReference>
<dbReference type="AlphaFoldDB" id="A0A3B4ADX2"/>
<evidence type="ECO:0000256" key="1">
    <source>
        <dbReference type="ARBA" id="ARBA00004496"/>
    </source>
</evidence>
<dbReference type="InterPro" id="IPR000010">
    <property type="entry name" value="Cystatin_dom"/>
</dbReference>
<reference evidence="5" key="1">
    <citation type="submission" date="2025-08" db="UniProtKB">
        <authorList>
            <consortium name="Ensembl"/>
        </authorList>
    </citation>
    <scope>IDENTIFICATION</scope>
</reference>
<evidence type="ECO:0000313" key="5">
    <source>
        <dbReference type="Ensembl" id="ENSPMGP00000014890.1"/>
    </source>
</evidence>
<keyword evidence="3" id="KW-0963">Cytoplasm</keyword>
<dbReference type="GO" id="GO:0005737">
    <property type="term" value="C:cytoplasm"/>
    <property type="evidence" value="ECO:0007669"/>
    <property type="project" value="UniProtKB-SubCell"/>
</dbReference>
<dbReference type="Gene3D" id="3.10.450.10">
    <property type="match status" value="1"/>
</dbReference>
<proteinExistence type="inferred from homology"/>
<dbReference type="SUPFAM" id="SSF54403">
    <property type="entry name" value="Cystatin/monellin"/>
    <property type="match status" value="1"/>
</dbReference>
<dbReference type="InterPro" id="IPR046350">
    <property type="entry name" value="Cystatin_sf"/>
</dbReference>
<dbReference type="InterPro" id="IPR018073">
    <property type="entry name" value="Prot_inh_cystat_CS"/>
</dbReference>
<reference evidence="5" key="2">
    <citation type="submission" date="2025-09" db="UniProtKB">
        <authorList>
            <consortium name="Ensembl"/>
        </authorList>
    </citation>
    <scope>IDENTIFICATION</scope>
</reference>
<dbReference type="PROSITE" id="PS00287">
    <property type="entry name" value="CYSTATIN"/>
    <property type="match status" value="1"/>
</dbReference>
<comment type="subcellular location">
    <subcellularLocation>
        <location evidence="1">Cytoplasm</location>
    </subcellularLocation>
</comment>
<protein>
    <recommendedName>
        <fullName evidence="4">Cystatin domain-containing protein</fullName>
    </recommendedName>
</protein>